<dbReference type="GO" id="GO:0022900">
    <property type="term" value="P:electron transport chain"/>
    <property type="evidence" value="ECO:0007669"/>
    <property type="project" value="InterPro"/>
</dbReference>
<keyword evidence="2" id="KW-0732">Signal</keyword>
<protein>
    <recommendedName>
        <fullName evidence="5">Soluble cytochrome b562</fullName>
    </recommendedName>
</protein>
<dbReference type="AlphaFoldDB" id="A0A0H3AFF8"/>
<evidence type="ECO:0000256" key="2">
    <source>
        <dbReference type="ARBA" id="ARBA00022729"/>
    </source>
</evidence>
<dbReference type="GO" id="GO:0009055">
    <property type="term" value="F:electron transfer activity"/>
    <property type="evidence" value="ECO:0007669"/>
    <property type="project" value="InterPro"/>
</dbReference>
<dbReference type="GO" id="GO:0042597">
    <property type="term" value="C:periplasmic space"/>
    <property type="evidence" value="ECO:0007669"/>
    <property type="project" value="InterPro"/>
</dbReference>
<dbReference type="GO" id="GO:0005506">
    <property type="term" value="F:iron ion binding"/>
    <property type="evidence" value="ECO:0007669"/>
    <property type="project" value="InterPro"/>
</dbReference>
<evidence type="ECO:0008006" key="5">
    <source>
        <dbReference type="Google" id="ProtNLM"/>
    </source>
</evidence>
<proteinExistence type="inferred from homology"/>
<dbReference type="GO" id="GO:0020037">
    <property type="term" value="F:heme binding"/>
    <property type="evidence" value="ECO:0007669"/>
    <property type="project" value="InterPro"/>
</dbReference>
<dbReference type="KEGG" id="vcr:VC395_A0918"/>
<evidence type="ECO:0000313" key="3">
    <source>
        <dbReference type="EMBL" id="ABQ19113.1"/>
    </source>
</evidence>
<accession>A0A0H3AFF8</accession>
<reference evidence="3 4" key="1">
    <citation type="submission" date="2007-03" db="EMBL/GenBank/DDBJ databases">
        <authorList>
            <person name="Heidelberg J."/>
        </authorList>
    </citation>
    <scope>NUCLEOTIDE SEQUENCE [LARGE SCALE GENOMIC DNA]</scope>
    <source>
        <strain evidence="4">ATCC 39541 / Classical Ogawa 395 / O395</strain>
    </source>
</reference>
<evidence type="ECO:0000313" key="4">
    <source>
        <dbReference type="Proteomes" id="UP000000249"/>
    </source>
</evidence>
<dbReference type="eggNOG" id="COG3783">
    <property type="taxonomic scope" value="Bacteria"/>
</dbReference>
<dbReference type="EMBL" id="CP000626">
    <property type="protein sequence ID" value="ABQ19113.1"/>
    <property type="molecule type" value="Genomic_DNA"/>
</dbReference>
<dbReference type="InterPro" id="IPR010980">
    <property type="entry name" value="Cyt_c/b562"/>
</dbReference>
<gene>
    <name evidence="3" type="ordered locus">VC0395_0345</name>
</gene>
<dbReference type="Pfam" id="PF07361">
    <property type="entry name" value="Cytochrom_B562"/>
    <property type="match status" value="1"/>
</dbReference>
<dbReference type="SUPFAM" id="SSF47175">
    <property type="entry name" value="Cytochromes"/>
    <property type="match status" value="1"/>
</dbReference>
<dbReference type="Gene3D" id="1.20.120.10">
    <property type="entry name" value="Cytochrome c/b562"/>
    <property type="match status" value="1"/>
</dbReference>
<dbReference type="Proteomes" id="UP000000249">
    <property type="component" value="Chromosome 2"/>
</dbReference>
<sequence length="169" mass="18804">MSYVVASRLKSLPVYFNFATKLSSLLQAEWRTIPLPSKVSRKMKKTLILVAALLATPVLAAGQDLKSIMQDMKLAFKQAAEAPTVEAMQAPISTLESLVEQAKRGVYPVEKEATYQEGFQKLAVTLDKIDAHLQAGELEAAKASLKTVDDLRIEYHDKRNPSIWKRLFG</sequence>
<organism evidence="3 4">
    <name type="scientific">Vibrio cholerae serotype O1 (strain ATCC 39541 / Classical Ogawa 395 / O395)</name>
    <dbReference type="NCBI Taxonomy" id="345073"/>
    <lineage>
        <taxon>Bacteria</taxon>
        <taxon>Pseudomonadati</taxon>
        <taxon>Pseudomonadota</taxon>
        <taxon>Gammaproteobacteria</taxon>
        <taxon>Vibrionales</taxon>
        <taxon>Vibrionaceae</taxon>
        <taxon>Vibrio</taxon>
    </lineage>
</organism>
<evidence type="ECO:0000256" key="1">
    <source>
        <dbReference type="ARBA" id="ARBA00005523"/>
    </source>
</evidence>
<name>A0A0H3AFF8_VIBC3</name>
<dbReference type="PATRIC" id="fig|345073.21.peg.3646"/>
<dbReference type="KEGG" id="vco:VC0395_0345"/>
<dbReference type="InterPro" id="IPR009155">
    <property type="entry name" value="Cyt_b562"/>
</dbReference>
<comment type="similarity">
    <text evidence="1">Belongs to the cytochrome b562 family.</text>
</comment>